<reference evidence="10" key="1">
    <citation type="submission" date="2019-08" db="EMBL/GenBank/DDBJ databases">
        <authorList>
            <person name="Kucharzyk K."/>
            <person name="Murdoch R.W."/>
            <person name="Higgins S."/>
            <person name="Loffler F."/>
        </authorList>
    </citation>
    <scope>NUCLEOTIDE SEQUENCE</scope>
</reference>
<keyword evidence="3" id="KW-1003">Cell membrane</keyword>
<dbReference type="PANTHER" id="PTHR35011:SF11">
    <property type="entry name" value="TRAP TRANSPORTER SMALL PERMEASE PROTEIN"/>
    <property type="match status" value="1"/>
</dbReference>
<keyword evidence="2" id="KW-0813">Transport</keyword>
<comment type="subcellular location">
    <subcellularLocation>
        <location evidence="1">Cell inner membrane</location>
        <topology evidence="1">Multi-pass membrane protein</topology>
    </subcellularLocation>
</comment>
<evidence type="ECO:0000256" key="5">
    <source>
        <dbReference type="ARBA" id="ARBA00022692"/>
    </source>
</evidence>
<evidence type="ECO:0000256" key="2">
    <source>
        <dbReference type="ARBA" id="ARBA00022448"/>
    </source>
</evidence>
<dbReference type="GO" id="GO:0005886">
    <property type="term" value="C:plasma membrane"/>
    <property type="evidence" value="ECO:0007669"/>
    <property type="project" value="UniProtKB-SubCell"/>
</dbReference>
<protein>
    <recommendedName>
        <fullName evidence="9">Tripartite ATP-independent periplasmic transporters DctQ component domain-containing protein</fullName>
    </recommendedName>
</protein>
<evidence type="ECO:0000256" key="6">
    <source>
        <dbReference type="ARBA" id="ARBA00022989"/>
    </source>
</evidence>
<dbReference type="Pfam" id="PF04290">
    <property type="entry name" value="DctQ"/>
    <property type="match status" value="1"/>
</dbReference>
<name>A0A644W6L9_9ZZZZ</name>
<dbReference type="AlphaFoldDB" id="A0A644W6L9"/>
<dbReference type="EMBL" id="VSSQ01000654">
    <property type="protein sequence ID" value="MPL99228.1"/>
    <property type="molecule type" value="Genomic_DNA"/>
</dbReference>
<gene>
    <name evidence="10" type="ORF">SDC9_45445</name>
</gene>
<accession>A0A644W6L9</accession>
<dbReference type="InterPro" id="IPR007387">
    <property type="entry name" value="TRAP_DctQ"/>
</dbReference>
<dbReference type="GO" id="GO:0015740">
    <property type="term" value="P:C4-dicarboxylate transport"/>
    <property type="evidence" value="ECO:0007669"/>
    <property type="project" value="TreeGrafter"/>
</dbReference>
<feature type="transmembrane region" description="Helical" evidence="8">
    <location>
        <begin position="52"/>
        <end position="69"/>
    </location>
</feature>
<feature type="transmembrane region" description="Helical" evidence="8">
    <location>
        <begin position="12"/>
        <end position="32"/>
    </location>
</feature>
<dbReference type="GO" id="GO:0022857">
    <property type="term" value="F:transmembrane transporter activity"/>
    <property type="evidence" value="ECO:0007669"/>
    <property type="project" value="TreeGrafter"/>
</dbReference>
<sequence>MSLKFFTAVFRFIHLALVAFAKILLLAMVVLIFSNVFMRYVLNSGIPWSEEVSIVIVVWFTFISLALGVKHRLHISLCLLPERISPRTDFLLAKITDLATLFLGYVMVRYGWILVQFTSRSILPATEFPASVMYFPLVLSGILVTYEGFMNLLGLDKGDAGMDEKLSGGRCVSDA</sequence>
<dbReference type="PANTHER" id="PTHR35011">
    <property type="entry name" value="2,3-DIKETO-L-GULONATE TRAP TRANSPORTER SMALL PERMEASE PROTEIN YIAM"/>
    <property type="match status" value="1"/>
</dbReference>
<keyword evidence="6 8" id="KW-1133">Transmembrane helix</keyword>
<evidence type="ECO:0000259" key="9">
    <source>
        <dbReference type="Pfam" id="PF04290"/>
    </source>
</evidence>
<comment type="caution">
    <text evidence="10">The sequence shown here is derived from an EMBL/GenBank/DDBJ whole genome shotgun (WGS) entry which is preliminary data.</text>
</comment>
<evidence type="ECO:0000313" key="10">
    <source>
        <dbReference type="EMBL" id="MPL99228.1"/>
    </source>
</evidence>
<feature type="transmembrane region" description="Helical" evidence="8">
    <location>
        <begin position="90"/>
        <end position="112"/>
    </location>
</feature>
<evidence type="ECO:0000256" key="8">
    <source>
        <dbReference type="SAM" id="Phobius"/>
    </source>
</evidence>
<organism evidence="10">
    <name type="scientific">bioreactor metagenome</name>
    <dbReference type="NCBI Taxonomy" id="1076179"/>
    <lineage>
        <taxon>unclassified sequences</taxon>
        <taxon>metagenomes</taxon>
        <taxon>ecological metagenomes</taxon>
    </lineage>
</organism>
<evidence type="ECO:0000256" key="1">
    <source>
        <dbReference type="ARBA" id="ARBA00004429"/>
    </source>
</evidence>
<evidence type="ECO:0000256" key="3">
    <source>
        <dbReference type="ARBA" id="ARBA00022475"/>
    </source>
</evidence>
<proteinExistence type="predicted"/>
<keyword evidence="4" id="KW-0997">Cell inner membrane</keyword>
<evidence type="ECO:0000256" key="4">
    <source>
        <dbReference type="ARBA" id="ARBA00022519"/>
    </source>
</evidence>
<keyword evidence="7 8" id="KW-0472">Membrane</keyword>
<feature type="domain" description="Tripartite ATP-independent periplasmic transporters DctQ component" evidence="9">
    <location>
        <begin position="28"/>
        <end position="153"/>
    </location>
</feature>
<dbReference type="InterPro" id="IPR055348">
    <property type="entry name" value="DctQ"/>
</dbReference>
<keyword evidence="5 8" id="KW-0812">Transmembrane</keyword>
<evidence type="ECO:0000256" key="7">
    <source>
        <dbReference type="ARBA" id="ARBA00023136"/>
    </source>
</evidence>
<feature type="transmembrane region" description="Helical" evidence="8">
    <location>
        <begin position="132"/>
        <end position="155"/>
    </location>
</feature>